<dbReference type="InterPro" id="IPR050951">
    <property type="entry name" value="Retrovirus_Pol_polyprotein"/>
</dbReference>
<sequence>MEEEAKPVHQPQRRLNPHMQEMVVRAKVLKLLQAGIIYPISDSPWVSPTQVVPKKSRIMVVQNDKGEEVSTHLTSGWRVCIDYRKLNAVTRKDHFPLPFIDQVLERVFGHPFYCFLDGYFGYFQIEIDIEDQEKTTFTCPFGTYAYRRMPFSLCNAPVTFQRCMLSIFNDMVEHIMKVFMDGITIYGSMFDECLVNLEAVLNRCIEKDLVLNWEKFHFMVHQGTILRHIISKQSIEEDKANVELIVKLPSPIIFKGVRQFLGHAGFYRRFIKDFSKLVRPLCELLVKDAKFVWNDRCVVLGQREDGKPCVIYYASKMLNEAQRNYTTTEKELLAIVFALDKFCTYLVESFIVVFTNHSTLKYLLIKKNAKARLIRWIILLQEFNLKIKDKKGVENVLPEKFQVSGKHMIRSTSLQNGILSHCHENACGGHFASQKTTMQVLQSGFCWPSLFRDAHTMCRSCDRCQRLWKLTCRNMMPLNPILIVYLFDVWGIDFMRPFPMSFDYSYILVGVDYVSKWVEAISCKCIDHRVVLKFLKENILSRFRVPKAIISDGGTHICNKSFETLLAKYGVKHKVATPYYPQTSGIAYKSILGMSPYRLVYDKACHLPLEVEYKAWWAIKMLNMDLSRAGRRAPTIPSYDGGVPSNPPQCRYATRRPPTTPGTTSSRLESSVHRTPAKRARTSGPGESSRHSQPDPQASTDFQHPSSMSLEAIIKWPMVTAPPIEGNADCRARHSIPSYILTSREFFYPKVAMDFYQSMTTHGVGSSSAIHFRIDGRQGILEARHIIEALHIPYEPVDPVDFREWSPISQWDMVHILSRGTSVDSVLLRKELPPGMLLVEQTQHDELPTESVPPASTAPMPEATYTTPPTTPADPLAAPSTSEASITISTTEFRAMIQQHLGLLPPPQPDIPVPSETTPAEETTRANVLIQPTQEATTEPSSSHDP</sequence>
<dbReference type="InterPro" id="IPR043128">
    <property type="entry name" value="Rev_trsase/Diguanyl_cyclase"/>
</dbReference>
<organism evidence="9 10">
    <name type="scientific">Vitis vinifera</name>
    <name type="common">Grape</name>
    <dbReference type="NCBI Taxonomy" id="29760"/>
    <lineage>
        <taxon>Eukaryota</taxon>
        <taxon>Viridiplantae</taxon>
        <taxon>Streptophyta</taxon>
        <taxon>Embryophyta</taxon>
        <taxon>Tracheophyta</taxon>
        <taxon>Spermatophyta</taxon>
        <taxon>Magnoliopsida</taxon>
        <taxon>eudicotyledons</taxon>
        <taxon>Gunneridae</taxon>
        <taxon>Pentapetalae</taxon>
        <taxon>rosids</taxon>
        <taxon>Vitales</taxon>
        <taxon>Vitaceae</taxon>
        <taxon>Viteae</taxon>
        <taxon>Vitis</taxon>
    </lineage>
</organism>
<feature type="region of interest" description="Disordered" evidence="7">
    <location>
        <begin position="635"/>
        <end position="703"/>
    </location>
</feature>
<dbReference type="GO" id="GO:0004519">
    <property type="term" value="F:endonuclease activity"/>
    <property type="evidence" value="ECO:0007669"/>
    <property type="project" value="UniProtKB-KW"/>
</dbReference>
<dbReference type="InterPro" id="IPR041373">
    <property type="entry name" value="RT_RNaseH"/>
</dbReference>
<dbReference type="GO" id="GO:0016787">
    <property type="term" value="F:hydrolase activity"/>
    <property type="evidence" value="ECO:0007669"/>
    <property type="project" value="UniProtKB-KW"/>
</dbReference>
<dbReference type="SUPFAM" id="SSF53098">
    <property type="entry name" value="Ribonuclease H-like"/>
    <property type="match status" value="1"/>
</dbReference>
<accession>A0A438I7P3</accession>
<dbReference type="InterPro" id="IPR036397">
    <property type="entry name" value="RNaseH_sf"/>
</dbReference>
<feature type="region of interest" description="Disordered" evidence="7">
    <location>
        <begin position="842"/>
        <end position="879"/>
    </location>
</feature>
<dbReference type="PANTHER" id="PTHR37984">
    <property type="entry name" value="PROTEIN CBG26694"/>
    <property type="match status" value="1"/>
</dbReference>
<dbReference type="Pfam" id="PF17921">
    <property type="entry name" value="Integrase_H2C2"/>
    <property type="match status" value="1"/>
</dbReference>
<dbReference type="InterPro" id="IPR041588">
    <property type="entry name" value="Integrase_H2C2"/>
</dbReference>
<reference evidence="9 10" key="1">
    <citation type="journal article" date="2018" name="PLoS Genet.">
        <title>Population sequencing reveals clonal diversity and ancestral inbreeding in the grapevine cultivar Chardonnay.</title>
        <authorList>
            <person name="Roach M.J."/>
            <person name="Johnson D.L."/>
            <person name="Bohlmann J."/>
            <person name="van Vuuren H.J."/>
            <person name="Jones S.J."/>
            <person name="Pretorius I.S."/>
            <person name="Schmidt S.A."/>
            <person name="Borneman A.R."/>
        </authorList>
    </citation>
    <scope>NUCLEOTIDE SEQUENCE [LARGE SCALE GENOMIC DNA]</scope>
    <source>
        <strain evidence="10">cv. Chardonnay</strain>
        <tissue evidence="9">Leaf</tissue>
    </source>
</reference>
<dbReference type="InterPro" id="IPR043502">
    <property type="entry name" value="DNA/RNA_pol_sf"/>
</dbReference>
<dbReference type="PANTHER" id="PTHR37984:SF5">
    <property type="entry name" value="PROTEIN NYNRIN-LIKE"/>
    <property type="match status" value="1"/>
</dbReference>
<dbReference type="PROSITE" id="PS50994">
    <property type="entry name" value="INTEGRASE"/>
    <property type="match status" value="1"/>
</dbReference>
<evidence type="ECO:0000259" key="8">
    <source>
        <dbReference type="PROSITE" id="PS50994"/>
    </source>
</evidence>
<evidence type="ECO:0000313" key="9">
    <source>
        <dbReference type="EMBL" id="RVW92659.1"/>
    </source>
</evidence>
<dbReference type="Pfam" id="PF17917">
    <property type="entry name" value="RT_RNaseH"/>
    <property type="match status" value="1"/>
</dbReference>
<dbReference type="Pfam" id="PF00078">
    <property type="entry name" value="RVT_1"/>
    <property type="match status" value="1"/>
</dbReference>
<feature type="compositionally biased region" description="Polar residues" evidence="7">
    <location>
        <begin position="694"/>
        <end position="703"/>
    </location>
</feature>
<dbReference type="GO" id="GO:0003964">
    <property type="term" value="F:RNA-directed DNA polymerase activity"/>
    <property type="evidence" value="ECO:0007669"/>
    <property type="project" value="UniProtKB-KW"/>
</dbReference>
<proteinExistence type="predicted"/>
<dbReference type="Proteomes" id="UP000288805">
    <property type="component" value="Unassembled WGS sequence"/>
</dbReference>
<feature type="region of interest" description="Disordered" evidence="7">
    <location>
        <begin position="904"/>
        <end position="946"/>
    </location>
</feature>
<evidence type="ECO:0000256" key="5">
    <source>
        <dbReference type="ARBA" id="ARBA00022801"/>
    </source>
</evidence>
<dbReference type="EMBL" id="QGNW01000135">
    <property type="protein sequence ID" value="RVW92659.1"/>
    <property type="molecule type" value="Genomic_DNA"/>
</dbReference>
<dbReference type="CDD" id="cd01647">
    <property type="entry name" value="RT_LTR"/>
    <property type="match status" value="1"/>
</dbReference>
<keyword evidence="5" id="KW-0378">Hydrolase</keyword>
<feature type="compositionally biased region" description="Low complexity" evidence="7">
    <location>
        <begin position="857"/>
        <end position="879"/>
    </location>
</feature>
<feature type="compositionally biased region" description="Low complexity" evidence="7">
    <location>
        <begin position="655"/>
        <end position="667"/>
    </location>
</feature>
<dbReference type="Gene3D" id="3.30.420.10">
    <property type="entry name" value="Ribonuclease H-like superfamily/Ribonuclease H"/>
    <property type="match status" value="1"/>
</dbReference>
<comment type="caution">
    <text evidence="9">The sequence shown here is derived from an EMBL/GenBank/DDBJ whole genome shotgun (WGS) entry which is preliminary data.</text>
</comment>
<evidence type="ECO:0000256" key="3">
    <source>
        <dbReference type="ARBA" id="ARBA00022722"/>
    </source>
</evidence>
<dbReference type="SUPFAM" id="SSF56672">
    <property type="entry name" value="DNA/RNA polymerases"/>
    <property type="match status" value="1"/>
</dbReference>
<evidence type="ECO:0000256" key="7">
    <source>
        <dbReference type="SAM" id="MobiDB-lite"/>
    </source>
</evidence>
<keyword evidence="1" id="KW-0808">Transferase</keyword>
<dbReference type="Gene3D" id="3.10.10.10">
    <property type="entry name" value="HIV Type 1 Reverse Transcriptase, subunit A, domain 1"/>
    <property type="match status" value="1"/>
</dbReference>
<dbReference type="InterPro" id="IPR000477">
    <property type="entry name" value="RT_dom"/>
</dbReference>
<dbReference type="GO" id="GO:0003676">
    <property type="term" value="F:nucleic acid binding"/>
    <property type="evidence" value="ECO:0007669"/>
    <property type="project" value="InterPro"/>
</dbReference>
<evidence type="ECO:0000256" key="2">
    <source>
        <dbReference type="ARBA" id="ARBA00022695"/>
    </source>
</evidence>
<evidence type="ECO:0000256" key="4">
    <source>
        <dbReference type="ARBA" id="ARBA00022759"/>
    </source>
</evidence>
<evidence type="ECO:0000256" key="6">
    <source>
        <dbReference type="ARBA" id="ARBA00022918"/>
    </source>
</evidence>
<name>A0A438I7P3_VITVI</name>
<keyword evidence="3" id="KW-0540">Nuclease</keyword>
<keyword evidence="4" id="KW-0255">Endonuclease</keyword>
<dbReference type="Pfam" id="PF00665">
    <property type="entry name" value="rve"/>
    <property type="match status" value="1"/>
</dbReference>
<keyword evidence="2" id="KW-0548">Nucleotidyltransferase</keyword>
<gene>
    <name evidence="9" type="primary">pol_1374</name>
    <name evidence="9" type="ORF">CK203_041602</name>
</gene>
<dbReference type="Gene3D" id="3.30.70.270">
    <property type="match status" value="2"/>
</dbReference>
<dbReference type="GO" id="GO:0015074">
    <property type="term" value="P:DNA integration"/>
    <property type="evidence" value="ECO:0007669"/>
    <property type="project" value="InterPro"/>
</dbReference>
<keyword evidence="6" id="KW-0695">RNA-directed DNA polymerase</keyword>
<dbReference type="InterPro" id="IPR001584">
    <property type="entry name" value="Integrase_cat-core"/>
</dbReference>
<evidence type="ECO:0000256" key="1">
    <source>
        <dbReference type="ARBA" id="ARBA00022679"/>
    </source>
</evidence>
<dbReference type="InterPro" id="IPR012337">
    <property type="entry name" value="RNaseH-like_sf"/>
</dbReference>
<feature type="compositionally biased region" description="Polar residues" evidence="7">
    <location>
        <begin position="930"/>
        <end position="946"/>
    </location>
</feature>
<feature type="domain" description="Integrase catalytic" evidence="8">
    <location>
        <begin position="476"/>
        <end position="587"/>
    </location>
</feature>
<evidence type="ECO:0000313" key="10">
    <source>
        <dbReference type="Proteomes" id="UP000288805"/>
    </source>
</evidence>
<dbReference type="CDD" id="cd09274">
    <property type="entry name" value="RNase_HI_RT_Ty3"/>
    <property type="match status" value="1"/>
</dbReference>
<protein>
    <submittedName>
        <fullName evidence="9">Retrovirus-related Pol polyprotein from transposon 17.6</fullName>
    </submittedName>
</protein>
<dbReference type="Gene3D" id="1.10.340.70">
    <property type="match status" value="1"/>
</dbReference>
<dbReference type="AlphaFoldDB" id="A0A438I7P3"/>